<proteinExistence type="predicted"/>
<keyword evidence="2" id="KW-1185">Reference proteome</keyword>
<protein>
    <recommendedName>
        <fullName evidence="3">Transposase</fullName>
    </recommendedName>
</protein>
<dbReference type="RefSeq" id="WP_002497055.1">
    <property type="nucleotide sequence ID" value="NZ_AP018586.1"/>
</dbReference>
<evidence type="ECO:0000313" key="2">
    <source>
        <dbReference type="Proteomes" id="UP000274772"/>
    </source>
</evidence>
<reference evidence="1 2" key="1">
    <citation type="submission" date="2018-05" db="EMBL/GenBank/DDBJ databases">
        <title>Complete genome sequencing of three human clinical isolates of Staphylococcus caprae reveals virulence factors similar to those of S. epidermidis and S. capitis.</title>
        <authorList>
            <person name="Watanabe S."/>
            <person name="Cui L."/>
        </authorList>
    </citation>
    <scope>NUCLEOTIDE SEQUENCE [LARGE SCALE GENOMIC DNA]</scope>
    <source>
        <strain evidence="1 2">JMUB590</strain>
    </source>
</reference>
<organism evidence="1 2">
    <name type="scientific">Staphylococcus caprae</name>
    <dbReference type="NCBI Taxonomy" id="29380"/>
    <lineage>
        <taxon>Bacteria</taxon>
        <taxon>Bacillati</taxon>
        <taxon>Bacillota</taxon>
        <taxon>Bacilli</taxon>
        <taxon>Bacillales</taxon>
        <taxon>Staphylococcaceae</taxon>
        <taxon>Staphylococcus</taxon>
    </lineage>
</organism>
<sequence>MKDLKFHVSELKNSFVNAGLNSKLNTIITLIGEEMESNNELGN</sequence>
<dbReference type="Proteomes" id="UP000274772">
    <property type="component" value="Chromosome"/>
</dbReference>
<dbReference type="EMBL" id="AP018586">
    <property type="protein sequence ID" value="BBD93557.1"/>
    <property type="molecule type" value="Genomic_DNA"/>
</dbReference>
<evidence type="ECO:0008006" key="3">
    <source>
        <dbReference type="Google" id="ProtNLM"/>
    </source>
</evidence>
<evidence type="ECO:0000313" key="1">
    <source>
        <dbReference type="EMBL" id="BBD93557.1"/>
    </source>
</evidence>
<gene>
    <name evidence="1" type="ORF">JMUB590_2520</name>
</gene>
<accession>A0ABM7FVZ2</accession>
<name>A0ABM7FVZ2_9STAP</name>